<dbReference type="AlphaFoldDB" id="A0A6A5VXS3"/>
<dbReference type="OrthoDB" id="5150140at2759"/>
<reference evidence="1" key="1">
    <citation type="journal article" date="2020" name="Stud. Mycol.">
        <title>101 Dothideomycetes genomes: a test case for predicting lifestyles and emergence of pathogens.</title>
        <authorList>
            <person name="Haridas S."/>
            <person name="Albert R."/>
            <person name="Binder M."/>
            <person name="Bloem J."/>
            <person name="Labutti K."/>
            <person name="Salamov A."/>
            <person name="Andreopoulos B."/>
            <person name="Baker S."/>
            <person name="Barry K."/>
            <person name="Bills G."/>
            <person name="Bluhm B."/>
            <person name="Cannon C."/>
            <person name="Castanera R."/>
            <person name="Culley D."/>
            <person name="Daum C."/>
            <person name="Ezra D."/>
            <person name="Gonzalez J."/>
            <person name="Henrissat B."/>
            <person name="Kuo A."/>
            <person name="Liang C."/>
            <person name="Lipzen A."/>
            <person name="Lutzoni F."/>
            <person name="Magnuson J."/>
            <person name="Mondo S."/>
            <person name="Nolan M."/>
            <person name="Ohm R."/>
            <person name="Pangilinan J."/>
            <person name="Park H.-J."/>
            <person name="Ramirez L."/>
            <person name="Alfaro M."/>
            <person name="Sun H."/>
            <person name="Tritt A."/>
            <person name="Yoshinaga Y."/>
            <person name="Zwiers L.-H."/>
            <person name="Turgeon B."/>
            <person name="Goodwin S."/>
            <person name="Spatafora J."/>
            <person name="Crous P."/>
            <person name="Grigoriev I."/>
        </authorList>
    </citation>
    <scope>NUCLEOTIDE SEQUENCE</scope>
    <source>
        <strain evidence="1">CBS 123094</strain>
    </source>
</reference>
<sequence length="62" mass="7059">INYYRVTFDYLILADNLNLEVLAISIIEVDNNGGTFANKYLLLLVDSTEYIGKKVLTILRCC</sequence>
<organism evidence="1 2">
    <name type="scientific">Amniculicola lignicola CBS 123094</name>
    <dbReference type="NCBI Taxonomy" id="1392246"/>
    <lineage>
        <taxon>Eukaryota</taxon>
        <taxon>Fungi</taxon>
        <taxon>Dikarya</taxon>
        <taxon>Ascomycota</taxon>
        <taxon>Pezizomycotina</taxon>
        <taxon>Dothideomycetes</taxon>
        <taxon>Pleosporomycetidae</taxon>
        <taxon>Pleosporales</taxon>
        <taxon>Amniculicolaceae</taxon>
        <taxon>Amniculicola</taxon>
    </lineage>
</organism>
<name>A0A6A5VXS3_9PLEO</name>
<evidence type="ECO:0000313" key="1">
    <source>
        <dbReference type="EMBL" id="KAF1992681.1"/>
    </source>
</evidence>
<accession>A0A6A5VXS3</accession>
<proteinExistence type="predicted"/>
<protein>
    <submittedName>
        <fullName evidence="1">Uncharacterized protein</fullName>
    </submittedName>
</protein>
<keyword evidence="2" id="KW-1185">Reference proteome</keyword>
<gene>
    <name evidence="1" type="ORF">P154DRAFT_452359</name>
</gene>
<dbReference type="Proteomes" id="UP000799779">
    <property type="component" value="Unassembled WGS sequence"/>
</dbReference>
<evidence type="ECO:0000313" key="2">
    <source>
        <dbReference type="Proteomes" id="UP000799779"/>
    </source>
</evidence>
<feature type="non-terminal residue" evidence="1">
    <location>
        <position position="1"/>
    </location>
</feature>
<dbReference type="EMBL" id="ML977875">
    <property type="protein sequence ID" value="KAF1992681.1"/>
    <property type="molecule type" value="Genomic_DNA"/>
</dbReference>